<dbReference type="PANTHER" id="PTHR47484:SF1">
    <property type="entry name" value="COMPLEX 1 PROTEIN CONTAINING PROTEIN, EXPRESSED"/>
    <property type="match status" value="1"/>
</dbReference>
<dbReference type="Pfam" id="PF05347">
    <property type="entry name" value="Complex1_LYR"/>
    <property type="match status" value="1"/>
</dbReference>
<evidence type="ECO:0000259" key="1">
    <source>
        <dbReference type="Pfam" id="PF05347"/>
    </source>
</evidence>
<keyword evidence="3" id="KW-1185">Reference proteome</keyword>
<evidence type="ECO:0000313" key="2">
    <source>
        <dbReference type="EMBL" id="KAK9838541.1"/>
    </source>
</evidence>
<evidence type="ECO:0000313" key="3">
    <source>
        <dbReference type="Proteomes" id="UP001445335"/>
    </source>
</evidence>
<dbReference type="InterPro" id="IPR045298">
    <property type="entry name" value="Complex1_LYR_LYRM7"/>
</dbReference>
<dbReference type="InterPro" id="IPR008011">
    <property type="entry name" value="Complex1_LYR_dom"/>
</dbReference>
<dbReference type="PANTHER" id="PTHR47484">
    <property type="entry name" value="COMPLEX 1 PROTEIN CONTAINING PROTEIN, EXPRESSED"/>
    <property type="match status" value="1"/>
</dbReference>
<dbReference type="CDD" id="cd20267">
    <property type="entry name" value="Complex1_LYR_LYRM7"/>
    <property type="match status" value="1"/>
</dbReference>
<dbReference type="AlphaFoldDB" id="A0AAW1RZK9"/>
<protein>
    <recommendedName>
        <fullName evidence="1">Complex 1 LYR protein domain-containing protein</fullName>
    </recommendedName>
</protein>
<proteinExistence type="predicted"/>
<name>A0AAW1RZK9_9CHLO</name>
<reference evidence="2 3" key="1">
    <citation type="journal article" date="2024" name="Nat. Commun.">
        <title>Phylogenomics reveals the evolutionary origins of lichenization in chlorophyte algae.</title>
        <authorList>
            <person name="Puginier C."/>
            <person name="Libourel C."/>
            <person name="Otte J."/>
            <person name="Skaloud P."/>
            <person name="Haon M."/>
            <person name="Grisel S."/>
            <person name="Petersen M."/>
            <person name="Berrin J.G."/>
            <person name="Delaux P.M."/>
            <person name="Dal Grande F."/>
            <person name="Keller J."/>
        </authorList>
    </citation>
    <scope>NUCLEOTIDE SEQUENCE [LARGE SCALE GENOMIC DNA]</scope>
    <source>
        <strain evidence="2 3">SAG 245.80</strain>
    </source>
</reference>
<dbReference type="EMBL" id="JALJOU010000018">
    <property type="protein sequence ID" value="KAK9838541.1"/>
    <property type="molecule type" value="Genomic_DNA"/>
</dbReference>
<organism evidence="2 3">
    <name type="scientific">Elliptochloris bilobata</name>
    <dbReference type="NCBI Taxonomy" id="381761"/>
    <lineage>
        <taxon>Eukaryota</taxon>
        <taxon>Viridiplantae</taxon>
        <taxon>Chlorophyta</taxon>
        <taxon>core chlorophytes</taxon>
        <taxon>Trebouxiophyceae</taxon>
        <taxon>Trebouxiophyceae incertae sedis</taxon>
        <taxon>Elliptochloris clade</taxon>
        <taxon>Elliptochloris</taxon>
    </lineage>
</organism>
<sequence>MQEILARNLQDARGLGAPPLLTTQREALSLYRAILRHSLLYTWDNEAGQPWRDVIRQSARAEFEAVRPQRDPETIARLLVTGRDCLQQAAEKFDAKRKSLLMAATIGQRPP</sequence>
<gene>
    <name evidence="2" type="ORF">WJX81_006082</name>
</gene>
<dbReference type="GO" id="GO:0005739">
    <property type="term" value="C:mitochondrion"/>
    <property type="evidence" value="ECO:0007669"/>
    <property type="project" value="GOC"/>
</dbReference>
<feature type="domain" description="Complex 1 LYR protein" evidence="1">
    <location>
        <begin position="25"/>
        <end position="87"/>
    </location>
</feature>
<comment type="caution">
    <text evidence="2">The sequence shown here is derived from an EMBL/GenBank/DDBJ whole genome shotgun (WGS) entry which is preliminary data.</text>
</comment>
<accession>A0AAW1RZK9</accession>
<dbReference type="Proteomes" id="UP001445335">
    <property type="component" value="Unassembled WGS sequence"/>
</dbReference>
<dbReference type="GO" id="GO:0034551">
    <property type="term" value="P:mitochondrial respiratory chain complex III assembly"/>
    <property type="evidence" value="ECO:0007669"/>
    <property type="project" value="InterPro"/>
</dbReference>